<evidence type="ECO:0000256" key="1">
    <source>
        <dbReference type="SAM" id="MobiDB-lite"/>
    </source>
</evidence>
<name>A0A167PJP0_PHYB8</name>
<reference evidence="3" key="1">
    <citation type="submission" date="2015-06" db="EMBL/GenBank/DDBJ databases">
        <title>Expansion of signal transduction pathways in fungi by whole-genome duplication.</title>
        <authorList>
            <consortium name="DOE Joint Genome Institute"/>
            <person name="Corrochano L.M."/>
            <person name="Kuo A."/>
            <person name="Marcet-Houben M."/>
            <person name="Polaino S."/>
            <person name="Salamov A."/>
            <person name="Villalobos J.M."/>
            <person name="Alvarez M.I."/>
            <person name="Avalos J."/>
            <person name="Benito E.P."/>
            <person name="Benoit I."/>
            <person name="Burger G."/>
            <person name="Camino L.P."/>
            <person name="Canovas D."/>
            <person name="Cerda-Olmedo E."/>
            <person name="Cheng J.-F."/>
            <person name="Dominguez A."/>
            <person name="Elias M."/>
            <person name="Eslava A.P."/>
            <person name="Glaser F."/>
            <person name="Grimwood J."/>
            <person name="Gutierrez G."/>
            <person name="Heitman J."/>
            <person name="Henrissat B."/>
            <person name="Iturriaga E.A."/>
            <person name="Lang B.F."/>
            <person name="Lavin J.L."/>
            <person name="Lee S."/>
            <person name="Li W."/>
            <person name="Lindquist E."/>
            <person name="Lopez-Garcia S."/>
            <person name="Luque E.M."/>
            <person name="Marcos A.T."/>
            <person name="Martin J."/>
            <person name="McCluskey K."/>
            <person name="Medina H.R."/>
            <person name="Miralles-Duran A."/>
            <person name="Miyazaki A."/>
            <person name="Munoz-Torres E."/>
            <person name="Oguiza J.A."/>
            <person name="Ohm R."/>
            <person name="Olmedo M."/>
            <person name="Orejas M."/>
            <person name="Ortiz-Castellanos L."/>
            <person name="Pisabarro A.G."/>
            <person name="Rodriguez-Romero J."/>
            <person name="Ruiz-Herrera J."/>
            <person name="Ruiz-Vazquez R."/>
            <person name="Sanz C."/>
            <person name="Schackwitz W."/>
            <person name="Schmutz J."/>
            <person name="Shahriari M."/>
            <person name="Shelest E."/>
            <person name="Silva-Franco F."/>
            <person name="Soanes D."/>
            <person name="Syed K."/>
            <person name="Tagua V.G."/>
            <person name="Talbot N.J."/>
            <person name="Thon M."/>
            <person name="De vries R.P."/>
            <person name="Wiebenga A."/>
            <person name="Yadav J.S."/>
            <person name="Braun E.L."/>
            <person name="Baker S."/>
            <person name="Garre V."/>
            <person name="Horwitz B."/>
            <person name="Torres-Martinez S."/>
            <person name="Idnurm A."/>
            <person name="Herrera-Estrella A."/>
            <person name="Gabaldon T."/>
            <person name="Grigoriev I.V."/>
        </authorList>
    </citation>
    <scope>NUCLEOTIDE SEQUENCE [LARGE SCALE GENOMIC DNA]</scope>
    <source>
        <strain evidence="3">NRRL 1555(-)</strain>
    </source>
</reference>
<evidence type="ECO:0000313" key="3">
    <source>
        <dbReference type="Proteomes" id="UP000077315"/>
    </source>
</evidence>
<protein>
    <submittedName>
        <fullName evidence="2">Uncharacterized protein</fullName>
    </submittedName>
</protein>
<dbReference type="STRING" id="763407.A0A167PJP0"/>
<dbReference type="AlphaFoldDB" id="A0A167PJP0"/>
<evidence type="ECO:0000313" key="2">
    <source>
        <dbReference type="EMBL" id="OAD78088.1"/>
    </source>
</evidence>
<accession>A0A167PJP0</accession>
<proteinExistence type="predicted"/>
<dbReference type="GeneID" id="28991613"/>
<dbReference type="InParanoid" id="A0A167PJP0"/>
<organism evidence="2 3">
    <name type="scientific">Phycomyces blakesleeanus (strain ATCC 8743b / DSM 1359 / FGSC 10004 / NBRC 33097 / NRRL 1555)</name>
    <dbReference type="NCBI Taxonomy" id="763407"/>
    <lineage>
        <taxon>Eukaryota</taxon>
        <taxon>Fungi</taxon>
        <taxon>Fungi incertae sedis</taxon>
        <taxon>Mucoromycota</taxon>
        <taxon>Mucoromycotina</taxon>
        <taxon>Mucoromycetes</taxon>
        <taxon>Mucorales</taxon>
        <taxon>Phycomycetaceae</taxon>
        <taxon>Phycomyces</taxon>
    </lineage>
</organism>
<dbReference type="OrthoDB" id="2264205at2759"/>
<feature type="compositionally biased region" description="Polar residues" evidence="1">
    <location>
        <begin position="1"/>
        <end position="16"/>
    </location>
</feature>
<keyword evidence="3" id="KW-1185">Reference proteome</keyword>
<dbReference type="Proteomes" id="UP000077315">
    <property type="component" value="Unassembled WGS sequence"/>
</dbReference>
<gene>
    <name evidence="2" type="ORF">PHYBLDRAFT_141952</name>
</gene>
<sequence>MASSTTIPDTPEQGTPHQHKSPTKAVLLTHNHNPSQNNETNTVIMPSHVWCNGCSSGSIIFDVTGHKLIAQEGLIALVHGKYPSRSCILFHKNGPHCLFEINFLPQNDMDIQRACQTCLHFPDEKVTLLATSGLETGAVIQCISLSRLPIFDLSDLLYGLQTSLVLYGYILNVGICCEPKFQTFLDGFWLPRASCLFGVGIVTLTVMTVRTALNAQPTNDSAEYVTKLGTSETSALGLKPRTRILEKDPT</sequence>
<dbReference type="EMBL" id="KV440974">
    <property type="protein sequence ID" value="OAD78088.1"/>
    <property type="molecule type" value="Genomic_DNA"/>
</dbReference>
<dbReference type="RefSeq" id="XP_018296128.1">
    <property type="nucleotide sequence ID" value="XM_018430707.1"/>
</dbReference>
<feature type="region of interest" description="Disordered" evidence="1">
    <location>
        <begin position="1"/>
        <end position="23"/>
    </location>
</feature>
<dbReference type="VEuPathDB" id="FungiDB:PHYBLDRAFT_141952"/>